<gene>
    <name evidence="1" type="ORF">O6H91_14G033600</name>
</gene>
<protein>
    <submittedName>
        <fullName evidence="1">Uncharacterized protein</fullName>
    </submittedName>
</protein>
<dbReference type="Proteomes" id="UP001162992">
    <property type="component" value="Chromosome 14"/>
</dbReference>
<accession>A0ACC2BMZ9</accession>
<reference evidence="2" key="1">
    <citation type="journal article" date="2024" name="Proc. Natl. Acad. Sci. U.S.A.">
        <title>Extraordinary preservation of gene collinearity over three hundred million years revealed in homosporous lycophytes.</title>
        <authorList>
            <person name="Li C."/>
            <person name="Wickell D."/>
            <person name="Kuo L.Y."/>
            <person name="Chen X."/>
            <person name="Nie B."/>
            <person name="Liao X."/>
            <person name="Peng D."/>
            <person name="Ji J."/>
            <person name="Jenkins J."/>
            <person name="Williams M."/>
            <person name="Shu S."/>
            <person name="Plott C."/>
            <person name="Barry K."/>
            <person name="Rajasekar S."/>
            <person name="Grimwood J."/>
            <person name="Han X."/>
            <person name="Sun S."/>
            <person name="Hou Z."/>
            <person name="He W."/>
            <person name="Dai G."/>
            <person name="Sun C."/>
            <person name="Schmutz J."/>
            <person name="Leebens-Mack J.H."/>
            <person name="Li F.W."/>
            <person name="Wang L."/>
        </authorList>
    </citation>
    <scope>NUCLEOTIDE SEQUENCE [LARGE SCALE GENOMIC DNA]</scope>
    <source>
        <strain evidence="2">cv. PW_Plant_1</strain>
    </source>
</reference>
<sequence length="345" mass="37851">MDYEDPDGDHPLLSSFTKRAVLLFEDTCTRAFHFHNKVGQSAAGLLLLLGIKKNKNKGKEEEGDVRLSSWQLAQGDTLAILIALRPPRNLLHAFTLAIGQRLWKESLVRVSVDGSVVPTYSILGNQNFWRTLVPTTPLDIPGPRSLVVNIKDGRPKPFVGTVDLCNKDYGIESIWLSDVKSTISGTPKEMKAVEAMLASETSQQYWHGPFIQPTAGEITTGYGLQRYYNGVYAKGYYHCGVDYGAEEGTNVQAPANGRVILVGQEKDGFKLHGNCVGIDHGQGITSILMHLRSTLVEEGRYVKAGEVVGTVGATGLATGPHLHWGLHVHGKAVDPHQWMSDQLWL</sequence>
<evidence type="ECO:0000313" key="1">
    <source>
        <dbReference type="EMBL" id="KAJ7531139.1"/>
    </source>
</evidence>
<evidence type="ECO:0000313" key="2">
    <source>
        <dbReference type="Proteomes" id="UP001162992"/>
    </source>
</evidence>
<keyword evidence="2" id="KW-1185">Reference proteome</keyword>
<dbReference type="EMBL" id="CM055105">
    <property type="protein sequence ID" value="KAJ7531139.1"/>
    <property type="molecule type" value="Genomic_DNA"/>
</dbReference>
<name>A0ACC2BMZ9_DIPCM</name>
<organism evidence="1 2">
    <name type="scientific">Diphasiastrum complanatum</name>
    <name type="common">Issler's clubmoss</name>
    <name type="synonym">Lycopodium complanatum</name>
    <dbReference type="NCBI Taxonomy" id="34168"/>
    <lineage>
        <taxon>Eukaryota</taxon>
        <taxon>Viridiplantae</taxon>
        <taxon>Streptophyta</taxon>
        <taxon>Embryophyta</taxon>
        <taxon>Tracheophyta</taxon>
        <taxon>Lycopodiopsida</taxon>
        <taxon>Lycopodiales</taxon>
        <taxon>Lycopodiaceae</taxon>
        <taxon>Lycopodioideae</taxon>
        <taxon>Diphasiastrum</taxon>
    </lineage>
</organism>
<proteinExistence type="predicted"/>
<comment type="caution">
    <text evidence="1">The sequence shown here is derived from an EMBL/GenBank/DDBJ whole genome shotgun (WGS) entry which is preliminary data.</text>
</comment>